<dbReference type="SUPFAM" id="SSF52540">
    <property type="entry name" value="P-loop containing nucleoside triphosphate hydrolases"/>
    <property type="match status" value="1"/>
</dbReference>
<feature type="domain" description="RanBP2-type" evidence="10">
    <location>
        <begin position="171"/>
        <end position="200"/>
    </location>
</feature>
<reference evidence="11 12" key="1">
    <citation type="submission" date="2021-06" db="EMBL/GenBank/DDBJ databases">
        <authorList>
            <person name="Palmer J.M."/>
        </authorList>
    </citation>
    <scope>NUCLEOTIDE SEQUENCE [LARGE SCALE GENOMIC DNA]</scope>
    <source>
        <strain evidence="11 12">GA_2019</strain>
        <tissue evidence="11">Muscle</tissue>
    </source>
</reference>
<evidence type="ECO:0000313" key="12">
    <source>
        <dbReference type="Proteomes" id="UP001476798"/>
    </source>
</evidence>
<proteinExistence type="predicted"/>
<evidence type="ECO:0000256" key="8">
    <source>
        <dbReference type="PROSITE-ProRule" id="PRU00322"/>
    </source>
</evidence>
<dbReference type="PROSITE" id="PS50199">
    <property type="entry name" value="ZF_RANBP2_2"/>
    <property type="match status" value="1"/>
</dbReference>
<protein>
    <recommendedName>
        <fullName evidence="10">RanBP2-type domain-containing protein</fullName>
    </recommendedName>
</protein>
<evidence type="ECO:0000313" key="11">
    <source>
        <dbReference type="EMBL" id="MEQ2171643.1"/>
    </source>
</evidence>
<dbReference type="SMART" id="SM00547">
    <property type="entry name" value="ZnF_RBZ"/>
    <property type="match status" value="1"/>
</dbReference>
<keyword evidence="3 8" id="KW-0863">Zinc-finger</keyword>
<evidence type="ECO:0000259" key="10">
    <source>
        <dbReference type="PROSITE" id="PS50199"/>
    </source>
</evidence>
<dbReference type="Proteomes" id="UP001476798">
    <property type="component" value="Unassembled WGS sequence"/>
</dbReference>
<sequence length="305" mass="33984">GLTFTAASHVVFAELYWNPGHMKQAEDRAHRIGQTSSVNVHYLIAKGTFDTVMWSMLNRKEKQHDIRSFFSPNASKEKKRKRTGDEETSLSTSSETMEQAKPAGSGADSVSSPSFVKLNQDFSPQLKRLRTPKTSPSPTSRFGGKRRSTLGWNSPGSPSSFVPLKLPDPDPPSTWSCGACTYSNSGLLPYCEMCEFPRSSSAVKLGKTKKQVNSSYDLPLQAVCVCLWESLLLIHNLTRFEKGQHCPRLLLKVKHLKLKIHSALYFPPCQYQSEQSVAIILLNSITDFTRWRRNIAKDGGSLASV</sequence>
<accession>A0ABV0NM64</accession>
<keyword evidence="2" id="KW-0547">Nucleotide-binding</keyword>
<feature type="region of interest" description="Disordered" evidence="9">
    <location>
        <begin position="65"/>
        <end position="159"/>
    </location>
</feature>
<evidence type="ECO:0000256" key="3">
    <source>
        <dbReference type="ARBA" id="ARBA00022771"/>
    </source>
</evidence>
<gene>
    <name evidence="11" type="ORF">GOODEAATRI_012981</name>
</gene>
<keyword evidence="12" id="KW-1185">Reference proteome</keyword>
<dbReference type="Gene3D" id="3.40.50.300">
    <property type="entry name" value="P-loop containing nucleotide triphosphate hydrolases"/>
    <property type="match status" value="1"/>
</dbReference>
<keyword evidence="4" id="KW-0378">Hydrolase</keyword>
<evidence type="ECO:0000256" key="6">
    <source>
        <dbReference type="ARBA" id="ARBA00022833"/>
    </source>
</evidence>
<name>A0ABV0NM64_9TELE</name>
<dbReference type="InterPro" id="IPR036443">
    <property type="entry name" value="Znf_RanBP2_sf"/>
</dbReference>
<evidence type="ECO:0000256" key="5">
    <source>
        <dbReference type="ARBA" id="ARBA00022806"/>
    </source>
</evidence>
<keyword evidence="1" id="KW-0479">Metal-binding</keyword>
<dbReference type="PANTHER" id="PTHR45766">
    <property type="entry name" value="DNA ANNEALING HELICASE AND ENDONUCLEASE ZRANB3 FAMILY MEMBER"/>
    <property type="match status" value="1"/>
</dbReference>
<dbReference type="PROSITE" id="PS01358">
    <property type="entry name" value="ZF_RANBP2_1"/>
    <property type="match status" value="1"/>
</dbReference>
<evidence type="ECO:0000256" key="2">
    <source>
        <dbReference type="ARBA" id="ARBA00022741"/>
    </source>
</evidence>
<keyword evidence="7" id="KW-0067">ATP-binding</keyword>
<evidence type="ECO:0000256" key="1">
    <source>
        <dbReference type="ARBA" id="ARBA00022723"/>
    </source>
</evidence>
<evidence type="ECO:0000256" key="7">
    <source>
        <dbReference type="ARBA" id="ARBA00022840"/>
    </source>
</evidence>
<keyword evidence="6" id="KW-0862">Zinc</keyword>
<dbReference type="PANTHER" id="PTHR45766:SF3">
    <property type="entry name" value="DNA ANNEALING HELICASE AND ENDONUCLEASE ZRANB3"/>
    <property type="match status" value="1"/>
</dbReference>
<feature type="non-terminal residue" evidence="11">
    <location>
        <position position="1"/>
    </location>
</feature>
<evidence type="ECO:0000256" key="4">
    <source>
        <dbReference type="ARBA" id="ARBA00022801"/>
    </source>
</evidence>
<keyword evidence="5" id="KW-0347">Helicase</keyword>
<dbReference type="Gene3D" id="4.10.1060.10">
    <property type="entry name" value="Zinc finger, RanBP2-type"/>
    <property type="match status" value="1"/>
</dbReference>
<feature type="compositionally biased region" description="Polar residues" evidence="9">
    <location>
        <begin position="150"/>
        <end position="159"/>
    </location>
</feature>
<comment type="caution">
    <text evidence="11">The sequence shown here is derived from an EMBL/GenBank/DDBJ whole genome shotgun (WGS) entry which is preliminary data.</text>
</comment>
<organism evidence="11 12">
    <name type="scientific">Goodea atripinnis</name>
    <dbReference type="NCBI Taxonomy" id="208336"/>
    <lineage>
        <taxon>Eukaryota</taxon>
        <taxon>Metazoa</taxon>
        <taxon>Chordata</taxon>
        <taxon>Craniata</taxon>
        <taxon>Vertebrata</taxon>
        <taxon>Euteleostomi</taxon>
        <taxon>Actinopterygii</taxon>
        <taxon>Neopterygii</taxon>
        <taxon>Teleostei</taxon>
        <taxon>Neoteleostei</taxon>
        <taxon>Acanthomorphata</taxon>
        <taxon>Ovalentaria</taxon>
        <taxon>Atherinomorphae</taxon>
        <taxon>Cyprinodontiformes</taxon>
        <taxon>Goodeidae</taxon>
        <taxon>Goodea</taxon>
    </lineage>
</organism>
<evidence type="ECO:0000256" key="9">
    <source>
        <dbReference type="SAM" id="MobiDB-lite"/>
    </source>
</evidence>
<dbReference type="EMBL" id="JAHRIO010040832">
    <property type="protein sequence ID" value="MEQ2171643.1"/>
    <property type="molecule type" value="Genomic_DNA"/>
</dbReference>
<dbReference type="SUPFAM" id="SSF90209">
    <property type="entry name" value="Ran binding protein zinc finger-like"/>
    <property type="match status" value="1"/>
</dbReference>
<dbReference type="InterPro" id="IPR027417">
    <property type="entry name" value="P-loop_NTPase"/>
</dbReference>
<dbReference type="InterPro" id="IPR049730">
    <property type="entry name" value="SNF2/RAD54-like_C"/>
</dbReference>
<dbReference type="InterPro" id="IPR001876">
    <property type="entry name" value="Znf_RanBP2"/>
</dbReference>
<dbReference type="CDD" id="cd18793">
    <property type="entry name" value="SF2_C_SNF"/>
    <property type="match status" value="1"/>
</dbReference>